<keyword evidence="1" id="KW-0472">Membrane</keyword>
<dbReference type="Proteomes" id="UP000177235">
    <property type="component" value="Unassembled WGS sequence"/>
</dbReference>
<gene>
    <name evidence="2" type="ORF">A3J05_04380</name>
</gene>
<proteinExistence type="predicted"/>
<comment type="caution">
    <text evidence="2">The sequence shown here is derived from an EMBL/GenBank/DDBJ whole genome shotgun (WGS) entry which is preliminary data.</text>
</comment>
<evidence type="ECO:0000313" key="2">
    <source>
        <dbReference type="EMBL" id="OGE98672.1"/>
    </source>
</evidence>
<dbReference type="EMBL" id="MFFF01000027">
    <property type="protein sequence ID" value="OGE98672.1"/>
    <property type="molecule type" value="Genomic_DNA"/>
</dbReference>
<protein>
    <recommendedName>
        <fullName evidence="4">Baseplate protein J-like domain-containing protein</fullName>
    </recommendedName>
</protein>
<reference evidence="2 3" key="1">
    <citation type="journal article" date="2016" name="Nat. Commun.">
        <title>Thousands of microbial genomes shed light on interconnected biogeochemical processes in an aquifer system.</title>
        <authorList>
            <person name="Anantharaman K."/>
            <person name="Brown C.T."/>
            <person name="Hug L.A."/>
            <person name="Sharon I."/>
            <person name="Castelle C.J."/>
            <person name="Probst A.J."/>
            <person name="Thomas B.C."/>
            <person name="Singh A."/>
            <person name="Wilkins M.J."/>
            <person name="Karaoz U."/>
            <person name="Brodie E.L."/>
            <person name="Williams K.H."/>
            <person name="Hubbard S.S."/>
            <person name="Banfield J.F."/>
        </authorList>
    </citation>
    <scope>NUCLEOTIDE SEQUENCE [LARGE SCALE GENOMIC DNA]</scope>
</reference>
<evidence type="ECO:0000256" key="1">
    <source>
        <dbReference type="SAM" id="Phobius"/>
    </source>
</evidence>
<evidence type="ECO:0008006" key="4">
    <source>
        <dbReference type="Google" id="ProtNLM"/>
    </source>
</evidence>
<sequence length="424" mass="46386">MDIIRRNQKSAIKRPNFELFAGKSVEPSMPQQPPSDRPRFKWRIPVAIVTMIAVIAAGLFVFLPQAHITVKARTEPLTRDFEIKLDQSAQVASSADLVIPGKIIEREVAGQNKYTATGTKNVGKTASGFVTIYNFSKTTLILKKDTTELTANGRKYYFTQDVGGIRPTARIGQPGEDEIDETSLIPPVPVVGAGPGDEYNLPANARIEIKNEAFGAQPQTLYATVSEGISGGTTKQVKIVTAGDIESGYQALSRELLDRARADLAAANPGAKILDNAVTVQVLDQKADPAAGAEAQQFSVNARVKIKALTYDEDEIREIIFLRIKRLLPPEKILSDDTANFDVKMNAVNLDQGQAALQVHFEGDIVYELDKAGLLEKVRGKSAEEIREIFLSKPEIESLEVQFSPFWVKNAPSLRGKIRIDTAG</sequence>
<keyword evidence="1" id="KW-1133">Transmembrane helix</keyword>
<name>A0A1F5Q9U2_9BACT</name>
<dbReference type="AlphaFoldDB" id="A0A1F5Q9U2"/>
<evidence type="ECO:0000313" key="3">
    <source>
        <dbReference type="Proteomes" id="UP000177235"/>
    </source>
</evidence>
<keyword evidence="1" id="KW-0812">Transmembrane</keyword>
<organism evidence="2 3">
    <name type="scientific">Candidatus Doudnabacteria bacterium RIFCSPLOWO2_02_FULL_48_13</name>
    <dbReference type="NCBI Taxonomy" id="1817845"/>
    <lineage>
        <taxon>Bacteria</taxon>
        <taxon>Candidatus Doudnaibacteriota</taxon>
    </lineage>
</organism>
<feature type="transmembrane region" description="Helical" evidence="1">
    <location>
        <begin position="44"/>
        <end position="63"/>
    </location>
</feature>
<accession>A0A1F5Q9U2</accession>